<keyword evidence="1" id="KW-0472">Membrane</keyword>
<name>A0A1A9F012_9GAMM</name>
<dbReference type="KEGG" id="mars:A8C75_11915"/>
<evidence type="ECO:0000313" key="2">
    <source>
        <dbReference type="EMBL" id="ANG63109.1"/>
    </source>
</evidence>
<evidence type="ECO:0000313" key="3">
    <source>
        <dbReference type="Proteomes" id="UP000078070"/>
    </source>
</evidence>
<gene>
    <name evidence="2" type="ORF">A8C75_11915</name>
</gene>
<dbReference type="AlphaFoldDB" id="A0A1A9F012"/>
<accession>A0A1A9F012</accession>
<feature type="transmembrane region" description="Helical" evidence="1">
    <location>
        <begin position="7"/>
        <end position="28"/>
    </location>
</feature>
<dbReference type="EMBL" id="CP015839">
    <property type="protein sequence ID" value="ANG63109.1"/>
    <property type="molecule type" value="Genomic_DNA"/>
</dbReference>
<reference evidence="2 3" key="2">
    <citation type="journal article" date="2018" name="Int. J. Syst. Evol. Microbiol.">
        <title>Marinobacterium aestuarii sp. nov., a benzene-degrading marine bacterium isolated from estuary sediment.</title>
        <authorList>
            <person name="Bae S.S."/>
            <person name="Jung J."/>
            <person name="Chung D."/>
            <person name="Baek K."/>
        </authorList>
    </citation>
    <scope>NUCLEOTIDE SEQUENCE [LARGE SCALE GENOMIC DNA]</scope>
    <source>
        <strain evidence="2 3">ST58-10</strain>
    </source>
</reference>
<organism evidence="2 3">
    <name type="scientific">Marinobacterium aestuarii</name>
    <dbReference type="NCBI Taxonomy" id="1821621"/>
    <lineage>
        <taxon>Bacteria</taxon>
        <taxon>Pseudomonadati</taxon>
        <taxon>Pseudomonadota</taxon>
        <taxon>Gammaproteobacteria</taxon>
        <taxon>Oceanospirillales</taxon>
        <taxon>Oceanospirillaceae</taxon>
        <taxon>Marinobacterium</taxon>
    </lineage>
</organism>
<evidence type="ECO:0000256" key="1">
    <source>
        <dbReference type="SAM" id="Phobius"/>
    </source>
</evidence>
<dbReference type="RefSeq" id="WP_067382475.1">
    <property type="nucleotide sequence ID" value="NZ_CP015839.1"/>
</dbReference>
<proteinExistence type="predicted"/>
<feature type="transmembrane region" description="Helical" evidence="1">
    <location>
        <begin position="195"/>
        <end position="211"/>
    </location>
</feature>
<keyword evidence="1" id="KW-1133">Transmembrane helix</keyword>
<keyword evidence="1" id="KW-0812">Transmembrane</keyword>
<sequence length="217" mass="24797">MKLKWKIGIGVVMVLVVLSSMSLFYLTARMEPAEMAPPDPEPPSNVDELLNEMEFGVIAFNAPTDINIDDSPQIQLILSLAETIEKLKQSITEEGEKVGARIRVSDRMEAQLSGYMFQITAITPEIQAVSKLQQTKWKWEIHPKEEGEHKLHLTLTALLEIDGRSTPRAIRTFDKIIEVNVTTTQKISLFFKNNWQWLWAAILVPIAGWLWKRRKNS</sequence>
<dbReference type="OrthoDB" id="9117749at2"/>
<protein>
    <submittedName>
        <fullName evidence="2">Uncharacterized protein</fullName>
    </submittedName>
</protein>
<reference evidence="3" key="1">
    <citation type="submission" date="2016-05" db="EMBL/GenBank/DDBJ databases">
        <authorList>
            <person name="Baek K."/>
            <person name="Yang S.-J."/>
        </authorList>
    </citation>
    <scope>NUCLEOTIDE SEQUENCE [LARGE SCALE GENOMIC DNA]</scope>
    <source>
        <strain evidence="3">ST58-10</strain>
    </source>
</reference>
<keyword evidence="3" id="KW-1185">Reference proteome</keyword>
<dbReference type="Proteomes" id="UP000078070">
    <property type="component" value="Chromosome"/>
</dbReference>